<dbReference type="Proteomes" id="UP000029733">
    <property type="component" value="Unassembled WGS sequence"/>
</dbReference>
<dbReference type="RefSeq" id="WP_034353677.1">
    <property type="nucleotide sequence ID" value="NZ_JRPR02000003.1"/>
</dbReference>
<gene>
    <name evidence="2" type="ORF">LS71_005415</name>
</gene>
<dbReference type="AlphaFoldDB" id="A0A4U8T9L2"/>
<dbReference type="EMBL" id="JRPR02000003">
    <property type="protein sequence ID" value="TLD96506.1"/>
    <property type="molecule type" value="Genomic_DNA"/>
</dbReference>
<keyword evidence="3" id="KW-1185">Reference proteome</keyword>
<reference evidence="2 3" key="1">
    <citation type="journal article" date="2014" name="Genome Announc.">
        <title>Draft genome sequences of eight enterohepatic helicobacter species isolated from both laboratory and wild rodents.</title>
        <authorList>
            <person name="Sheh A."/>
            <person name="Shen Z."/>
            <person name="Fox J.G."/>
        </authorList>
    </citation>
    <scope>NUCLEOTIDE SEQUENCE [LARGE SCALE GENOMIC DNA]</scope>
    <source>
        <strain evidence="2 3">MIT 09-6949</strain>
    </source>
</reference>
<evidence type="ECO:0000313" key="2">
    <source>
        <dbReference type="EMBL" id="TLD96506.1"/>
    </source>
</evidence>
<organism evidence="2 3">
    <name type="scientific">Helicobacter jaachi</name>
    <dbReference type="NCBI Taxonomy" id="1677920"/>
    <lineage>
        <taxon>Bacteria</taxon>
        <taxon>Pseudomonadati</taxon>
        <taxon>Campylobacterota</taxon>
        <taxon>Epsilonproteobacteria</taxon>
        <taxon>Campylobacterales</taxon>
        <taxon>Helicobacteraceae</taxon>
        <taxon>Helicobacter</taxon>
    </lineage>
</organism>
<accession>A0A4U8T9L2</accession>
<comment type="caution">
    <text evidence="2">The sequence shown here is derived from an EMBL/GenBank/DDBJ whole genome shotgun (WGS) entry which is preliminary data.</text>
</comment>
<protein>
    <recommendedName>
        <fullName evidence="4">Cytochrome C</fullName>
    </recommendedName>
</protein>
<feature type="chain" id="PRO_5020248417" description="Cytochrome C" evidence="1">
    <location>
        <begin position="18"/>
        <end position="128"/>
    </location>
</feature>
<evidence type="ECO:0008006" key="4">
    <source>
        <dbReference type="Google" id="ProtNLM"/>
    </source>
</evidence>
<keyword evidence="1" id="KW-0732">Signal</keyword>
<dbReference type="STRING" id="1677920.LS71_03460"/>
<feature type="signal peptide" evidence="1">
    <location>
        <begin position="1"/>
        <end position="17"/>
    </location>
</feature>
<sequence>MLKIYGLLCLCACALLAEGQLSHIMQNMEYAMNLMEKGFLYNKQEWINEGLEEFKILSGELKRIDANTYLSISQRRDINVVGGIVNRNEEYIGLLERFLKDGDMIKSADVYGRILSGCVSCHAISRGW</sequence>
<evidence type="ECO:0000313" key="3">
    <source>
        <dbReference type="Proteomes" id="UP000029733"/>
    </source>
</evidence>
<evidence type="ECO:0000256" key="1">
    <source>
        <dbReference type="SAM" id="SignalP"/>
    </source>
</evidence>
<dbReference type="OrthoDB" id="5327074at2"/>
<name>A0A4U8T9L2_9HELI</name>
<proteinExistence type="predicted"/>